<organism evidence="3 4">
    <name type="scientific">Candidatus Abzuiibacterium crystallinum</name>
    <dbReference type="NCBI Taxonomy" id="1974748"/>
    <lineage>
        <taxon>Bacteria</taxon>
        <taxon>Pseudomonadati</taxon>
        <taxon>Candidatus Omnitrophota</taxon>
        <taxon>Candidatus Abzuiibacterium</taxon>
    </lineage>
</organism>
<proteinExistence type="predicted"/>
<accession>A0A2H0LM44</accession>
<gene>
    <name evidence="3" type="ORF">COV74_08230</name>
</gene>
<evidence type="ECO:0008006" key="5">
    <source>
        <dbReference type="Google" id="ProtNLM"/>
    </source>
</evidence>
<comment type="caution">
    <text evidence="3">The sequence shown here is derived from an EMBL/GenBank/DDBJ whole genome shotgun (WGS) entry which is preliminary data.</text>
</comment>
<keyword evidence="2" id="KW-0732">Signal</keyword>
<evidence type="ECO:0000256" key="2">
    <source>
        <dbReference type="SAM" id="SignalP"/>
    </source>
</evidence>
<sequence>MRKWLSLALITFLLTTPMAHAEDVWSMAQSPHYGRKAGGMFLRGLLNVVTSPVDLVVGTVTGTKEGPPLVGFMTGLGKGVGCTVVRALSGALDVVTFWVPYFNGYPPCKSYADCLNCAPQIPAERAYAPQQVYQPQQPAYEPPPAVVKQAAPAPQKDESPMRYIKK</sequence>
<evidence type="ECO:0000313" key="4">
    <source>
        <dbReference type="Proteomes" id="UP000230859"/>
    </source>
</evidence>
<feature type="chain" id="PRO_5013594338" description="Exosortase system-associated protein, TIGR04073 family" evidence="2">
    <location>
        <begin position="22"/>
        <end position="166"/>
    </location>
</feature>
<feature type="region of interest" description="Disordered" evidence="1">
    <location>
        <begin position="132"/>
        <end position="166"/>
    </location>
</feature>
<protein>
    <recommendedName>
        <fullName evidence="5">Exosortase system-associated protein, TIGR04073 family</fullName>
    </recommendedName>
</protein>
<dbReference type="EMBL" id="PCVY01000065">
    <property type="protein sequence ID" value="PIQ85467.1"/>
    <property type="molecule type" value="Genomic_DNA"/>
</dbReference>
<name>A0A2H0LM44_9BACT</name>
<evidence type="ECO:0000256" key="1">
    <source>
        <dbReference type="SAM" id="MobiDB-lite"/>
    </source>
</evidence>
<dbReference type="AlphaFoldDB" id="A0A2H0LM44"/>
<feature type="signal peptide" evidence="2">
    <location>
        <begin position="1"/>
        <end position="21"/>
    </location>
</feature>
<dbReference type="InterPro" id="IPR023824">
    <property type="entry name" value="CHP04073_exosortase-affil"/>
</dbReference>
<evidence type="ECO:0000313" key="3">
    <source>
        <dbReference type="EMBL" id="PIQ85467.1"/>
    </source>
</evidence>
<dbReference type="Proteomes" id="UP000230859">
    <property type="component" value="Unassembled WGS sequence"/>
</dbReference>
<dbReference type="NCBIfam" id="TIGR04073">
    <property type="entry name" value="exo_TIGR04073"/>
    <property type="match status" value="1"/>
</dbReference>
<reference evidence="3 4" key="1">
    <citation type="submission" date="2017-09" db="EMBL/GenBank/DDBJ databases">
        <title>Depth-based differentiation of microbial function through sediment-hosted aquifers and enrichment of novel symbionts in the deep terrestrial subsurface.</title>
        <authorList>
            <person name="Probst A.J."/>
            <person name="Ladd B."/>
            <person name="Jarett J.K."/>
            <person name="Geller-Mcgrath D.E."/>
            <person name="Sieber C.M."/>
            <person name="Emerson J.B."/>
            <person name="Anantharaman K."/>
            <person name="Thomas B.C."/>
            <person name="Malmstrom R."/>
            <person name="Stieglmeier M."/>
            <person name="Klingl A."/>
            <person name="Woyke T."/>
            <person name="Ryan C.M."/>
            <person name="Banfield J.F."/>
        </authorList>
    </citation>
    <scope>NUCLEOTIDE SEQUENCE [LARGE SCALE GENOMIC DNA]</scope>
    <source>
        <strain evidence="3">CG11_big_fil_rev_8_21_14_0_20_45_26</strain>
    </source>
</reference>